<accession>A0A7H1VP24</accession>
<keyword evidence="2" id="KW-1185">Reference proteome</keyword>
<dbReference type="EMBL" id="CP061336">
    <property type="protein sequence ID" value="QNU67136.1"/>
    <property type="molecule type" value="Genomic_DNA"/>
</dbReference>
<gene>
    <name evidence="1" type="ORF">EHE19_000855</name>
</gene>
<dbReference type="Proteomes" id="UP000306409">
    <property type="component" value="Chromosome"/>
</dbReference>
<dbReference type="AlphaFoldDB" id="A0A7H1VP24"/>
<dbReference type="RefSeq" id="WP_171003547.1">
    <property type="nucleotide sequence ID" value="NZ_CP061336.1"/>
</dbReference>
<evidence type="ECO:0000313" key="1">
    <source>
        <dbReference type="EMBL" id="QNU67136.1"/>
    </source>
</evidence>
<reference evidence="1 2" key="1">
    <citation type="submission" date="2020-09" db="EMBL/GenBank/DDBJ databases">
        <title>Characterization and genome sequencing of Ruminiclostridium sp. nov. MA18.</title>
        <authorList>
            <person name="Rettenmaier R."/>
            <person name="Kowollik M.-L."/>
            <person name="Liebl W."/>
            <person name="Zverlov V."/>
        </authorList>
    </citation>
    <scope>NUCLEOTIDE SEQUENCE [LARGE SCALE GENOMIC DNA]</scope>
    <source>
        <strain evidence="1 2">MA18</strain>
    </source>
</reference>
<proteinExistence type="predicted"/>
<sequence>MKNIIIAIIMFAICVALVIGTVLPVSELISDTGGEVFDTVKLLNDNITAN</sequence>
<organism evidence="1 2">
    <name type="scientific">Ruminiclostridium herbifermentans</name>
    <dbReference type="NCBI Taxonomy" id="2488810"/>
    <lineage>
        <taxon>Bacteria</taxon>
        <taxon>Bacillati</taxon>
        <taxon>Bacillota</taxon>
        <taxon>Clostridia</taxon>
        <taxon>Eubacteriales</taxon>
        <taxon>Oscillospiraceae</taxon>
        <taxon>Ruminiclostridium</taxon>
    </lineage>
</organism>
<dbReference type="KEGG" id="rher:EHE19_000855"/>
<evidence type="ECO:0000313" key="2">
    <source>
        <dbReference type="Proteomes" id="UP000306409"/>
    </source>
</evidence>
<name>A0A7H1VP24_9FIRM</name>
<protein>
    <submittedName>
        <fullName evidence="1">Uncharacterized protein</fullName>
    </submittedName>
</protein>